<organism evidence="1 2">
    <name type="scientific">Pantoea rodasii</name>
    <dbReference type="NCBI Taxonomy" id="1076549"/>
    <lineage>
        <taxon>Bacteria</taxon>
        <taxon>Pseudomonadati</taxon>
        <taxon>Pseudomonadota</taxon>
        <taxon>Gammaproteobacteria</taxon>
        <taxon>Enterobacterales</taxon>
        <taxon>Erwiniaceae</taxon>
        <taxon>Pantoea</taxon>
    </lineage>
</organism>
<keyword evidence="2" id="KW-1185">Reference proteome</keyword>
<proteinExistence type="predicted"/>
<evidence type="ECO:0000313" key="1">
    <source>
        <dbReference type="EMBL" id="PJZ05354.1"/>
    </source>
</evidence>
<dbReference type="EMBL" id="PIQI01000017">
    <property type="protein sequence ID" value="PJZ05354.1"/>
    <property type="molecule type" value="Genomic_DNA"/>
</dbReference>
<name>A0A2M9WCU7_9GAMM</name>
<dbReference type="RefSeq" id="WP_100701861.1">
    <property type="nucleotide sequence ID" value="NZ_MLFP01000034.1"/>
</dbReference>
<evidence type="ECO:0000313" key="2">
    <source>
        <dbReference type="Proteomes" id="UP000232062"/>
    </source>
</evidence>
<dbReference type="STRING" id="1076549.HA45_22110"/>
<comment type="caution">
    <text evidence="1">The sequence shown here is derived from an EMBL/GenBank/DDBJ whole genome shotgun (WGS) entry which is preliminary data.</text>
</comment>
<sequence length="62" mass="6980">MSEHNTIMLDNALFGIESLLVASMELDHTDEGEHETAIELLDMVLKRCRKLRNSIDEGVSHA</sequence>
<reference evidence="1 2" key="1">
    <citation type="submission" date="2017-11" db="EMBL/GenBank/DDBJ databases">
        <title>The genome sequence of Pantoea rodasii DSM 26611.</title>
        <authorList>
            <person name="Gao J."/>
            <person name="Mao X."/>
            <person name="Sun J."/>
        </authorList>
    </citation>
    <scope>NUCLEOTIDE SEQUENCE [LARGE SCALE GENOMIC DNA]</scope>
    <source>
        <strain evidence="1 2">DSM 26611</strain>
    </source>
</reference>
<dbReference type="AlphaFoldDB" id="A0A2M9WCU7"/>
<dbReference type="OrthoDB" id="6626543at2"/>
<protein>
    <submittedName>
        <fullName evidence="1">Uncharacterized protein</fullName>
    </submittedName>
</protein>
<accession>A0A2M9WCU7</accession>
<dbReference type="Proteomes" id="UP000232062">
    <property type="component" value="Unassembled WGS sequence"/>
</dbReference>
<gene>
    <name evidence="1" type="ORF">PRCB_11740</name>
</gene>